<organism evidence="17 18">
    <name type="scientific">Dicentrarchus labrax</name>
    <name type="common">European seabass</name>
    <name type="synonym">Morone labrax</name>
    <dbReference type="NCBI Taxonomy" id="13489"/>
    <lineage>
        <taxon>Eukaryota</taxon>
        <taxon>Metazoa</taxon>
        <taxon>Chordata</taxon>
        <taxon>Craniata</taxon>
        <taxon>Vertebrata</taxon>
        <taxon>Euteleostomi</taxon>
        <taxon>Actinopterygii</taxon>
        <taxon>Neopterygii</taxon>
        <taxon>Teleostei</taxon>
        <taxon>Neoteleostei</taxon>
        <taxon>Acanthomorphata</taxon>
        <taxon>Eupercaria</taxon>
        <taxon>Moronidae</taxon>
        <taxon>Dicentrarchus</taxon>
    </lineage>
</organism>
<feature type="transmembrane region" description="Helical" evidence="14">
    <location>
        <begin position="232"/>
        <end position="253"/>
    </location>
</feature>
<dbReference type="OrthoDB" id="8858139at2759"/>
<evidence type="ECO:0000256" key="11">
    <source>
        <dbReference type="ARBA" id="ARBA00023157"/>
    </source>
</evidence>
<sequence length="541" mass="61451">MRRHLGVALLLLLLTAVESNSMSPPGKPVLLGCRSPEKETFTCWWEPGSDGGLPTTHRLYYETERLEGVYECPDYLSAGRNSCFFNKSHTSIWVYYYLTVVAFNSLGNATSDTLKIDVMEIMKPNVPENVTMLVQGKEDTPNIQIRWEHPYNMDTKSGWVTVKYELRVKQEGSNKWKSYTSGTETHFTLYSVSPGVVHMVQVRCRLDHGYWSEWTNTTFVKVPNNFQNGRPFWILVSCLSAIPFIATMCILVMTRKHVKQYVLPPVPGPKIRGVDFQLLKSGRSEDVINAMIINQNFPLMVGWKDQMEEYLIVTENDNGPLPDPSNSQKRKKSLIMPSGFRLDSEIQYKGSTPIQNDWQTAEETKNETDNFVEPSQLPTKEQQCPSINFVNPEATERSLSNHENASKPFTNSGYVDIQKHEESIQEVDVKQVDYSRVKEVNGDNILILEKKNHHSSGSTDVQTQEDISDDYSRVKKVDSDNMVFLQKQNVSVDTSCREKGDHYTDCSLQKPRNLHVTGPHKVGVCTGLIDSGYVETMPAPL</sequence>
<dbReference type="RefSeq" id="XP_051279047.1">
    <property type="nucleotide sequence ID" value="XM_051423087.1"/>
</dbReference>
<evidence type="ECO:0000313" key="17">
    <source>
        <dbReference type="Ensembl" id="ENSDLAP00005052463.1"/>
    </source>
</evidence>
<dbReference type="GeneTree" id="ENSGT00940000154851"/>
<dbReference type="InterPro" id="IPR015152">
    <property type="entry name" value="Growth/epo_recpt_lig-bind"/>
</dbReference>
<gene>
    <name evidence="17" type="primary">prlrb</name>
</gene>
<evidence type="ECO:0000313" key="18">
    <source>
        <dbReference type="Proteomes" id="UP000694389"/>
    </source>
</evidence>
<dbReference type="PROSITE" id="PS50853">
    <property type="entry name" value="FN3"/>
    <property type="match status" value="1"/>
</dbReference>
<dbReference type="Proteomes" id="UP000694389">
    <property type="component" value="Unassembled WGS sequence"/>
</dbReference>
<dbReference type="GO" id="GO:0004896">
    <property type="term" value="F:cytokine receptor activity"/>
    <property type="evidence" value="ECO:0007669"/>
    <property type="project" value="TreeGrafter"/>
</dbReference>
<dbReference type="SUPFAM" id="SSF49265">
    <property type="entry name" value="Fibronectin type III"/>
    <property type="match status" value="2"/>
</dbReference>
<evidence type="ECO:0000256" key="9">
    <source>
        <dbReference type="ARBA" id="ARBA00022989"/>
    </source>
</evidence>
<feature type="chain" id="PRO_5043905000" description="Prolactin receptor" evidence="15">
    <location>
        <begin position="20"/>
        <end position="541"/>
    </location>
</feature>
<comment type="subcellular location">
    <subcellularLocation>
        <location evidence="1">Membrane</location>
        <topology evidence="1">Single-pass type I membrane protein</topology>
    </subcellularLocation>
</comment>
<dbReference type="PANTHER" id="PTHR23037:SF46">
    <property type="entry name" value="INTERLEUKIN 5 RECEPTOR SUBUNIT ALPHA"/>
    <property type="match status" value="1"/>
</dbReference>
<proteinExistence type="inferred from homology"/>
<dbReference type="InterPro" id="IPR003961">
    <property type="entry name" value="FN3_dom"/>
</dbReference>
<evidence type="ECO:0000256" key="8">
    <source>
        <dbReference type="ARBA" id="ARBA00022833"/>
    </source>
</evidence>
<evidence type="ECO:0000256" key="15">
    <source>
        <dbReference type="SAM" id="SignalP"/>
    </source>
</evidence>
<comment type="similarity">
    <text evidence="2">Belongs to the type I cytokine receptor family. Type 1 subfamily.</text>
</comment>
<dbReference type="InterPro" id="IPR036116">
    <property type="entry name" value="FN3_sf"/>
</dbReference>
<evidence type="ECO:0000256" key="6">
    <source>
        <dbReference type="ARBA" id="ARBA00022729"/>
    </source>
</evidence>
<keyword evidence="18" id="KW-1185">Reference proteome</keyword>
<keyword evidence="5" id="KW-0479">Metal-binding</keyword>
<keyword evidence="11" id="KW-1015">Disulfide bond</keyword>
<dbReference type="Ensembl" id="ENSDLAT00005055832.2">
    <property type="protein sequence ID" value="ENSDLAP00005052463.1"/>
    <property type="gene ID" value="ENSDLAG00005022684.2"/>
</dbReference>
<protein>
    <recommendedName>
        <fullName evidence="3">Prolactin receptor</fullName>
    </recommendedName>
</protein>
<evidence type="ECO:0000256" key="2">
    <source>
        <dbReference type="ARBA" id="ARBA00007885"/>
    </source>
</evidence>
<dbReference type="AlphaFoldDB" id="A0A8C4I4I5"/>
<dbReference type="FunFam" id="2.60.40.10:FF:000358">
    <property type="entry name" value="Prolactin receptor"/>
    <property type="match status" value="1"/>
</dbReference>
<feature type="domain" description="Fibronectin type-III" evidence="16">
    <location>
        <begin position="126"/>
        <end position="225"/>
    </location>
</feature>
<dbReference type="FunFam" id="2.60.40.10:FF:000287">
    <property type="entry name" value="Prolactin receptor"/>
    <property type="match status" value="1"/>
</dbReference>
<evidence type="ECO:0000256" key="12">
    <source>
        <dbReference type="ARBA" id="ARBA00023170"/>
    </source>
</evidence>
<keyword evidence="12" id="KW-0675">Receptor</keyword>
<dbReference type="InterPro" id="IPR013783">
    <property type="entry name" value="Ig-like_fold"/>
</dbReference>
<dbReference type="CDD" id="cd00063">
    <property type="entry name" value="FN3"/>
    <property type="match status" value="1"/>
</dbReference>
<dbReference type="OMA" id="FTIYSID"/>
<dbReference type="SMART" id="SM00060">
    <property type="entry name" value="FN3"/>
    <property type="match status" value="2"/>
</dbReference>
<evidence type="ECO:0000256" key="5">
    <source>
        <dbReference type="ARBA" id="ARBA00022723"/>
    </source>
</evidence>
<evidence type="ECO:0000259" key="16">
    <source>
        <dbReference type="PROSITE" id="PS50853"/>
    </source>
</evidence>
<keyword evidence="8" id="KW-0862">Zinc</keyword>
<evidence type="ECO:0000256" key="10">
    <source>
        <dbReference type="ARBA" id="ARBA00023136"/>
    </source>
</evidence>
<dbReference type="Pfam" id="PF09067">
    <property type="entry name" value="EpoR_lig-bind"/>
    <property type="match status" value="1"/>
</dbReference>
<dbReference type="Gene3D" id="2.60.40.10">
    <property type="entry name" value="Immunoglobulins"/>
    <property type="match status" value="2"/>
</dbReference>
<evidence type="ECO:0000256" key="13">
    <source>
        <dbReference type="ARBA" id="ARBA00023180"/>
    </source>
</evidence>
<keyword evidence="7" id="KW-0677">Repeat</keyword>
<dbReference type="CTD" id="561846"/>
<accession>A0A8C4I4I5</accession>
<keyword evidence="9 14" id="KW-1133">Transmembrane helix</keyword>
<dbReference type="GeneID" id="127376324"/>
<dbReference type="PANTHER" id="PTHR23037">
    <property type="entry name" value="CYTOKINE RECEPTOR"/>
    <property type="match status" value="1"/>
</dbReference>
<keyword evidence="6 15" id="KW-0732">Signal</keyword>
<dbReference type="GO" id="GO:0009897">
    <property type="term" value="C:external side of plasma membrane"/>
    <property type="evidence" value="ECO:0007669"/>
    <property type="project" value="TreeGrafter"/>
</dbReference>
<evidence type="ECO:0000256" key="4">
    <source>
        <dbReference type="ARBA" id="ARBA00022692"/>
    </source>
</evidence>
<reference evidence="17" key="2">
    <citation type="submission" date="2025-09" db="UniProtKB">
        <authorList>
            <consortium name="Ensembl"/>
        </authorList>
    </citation>
    <scope>IDENTIFICATION</scope>
</reference>
<evidence type="ECO:0000256" key="3">
    <source>
        <dbReference type="ARBA" id="ARBA00019818"/>
    </source>
</evidence>
<keyword evidence="13" id="KW-0325">Glycoprotein</keyword>
<feature type="signal peptide" evidence="15">
    <location>
        <begin position="1"/>
        <end position="19"/>
    </location>
</feature>
<keyword evidence="10 14" id="KW-0472">Membrane</keyword>
<name>A0A8C4I4I5_DICLA</name>
<reference evidence="17" key="1">
    <citation type="submission" date="2025-08" db="UniProtKB">
        <authorList>
            <consortium name="Ensembl"/>
        </authorList>
    </citation>
    <scope>IDENTIFICATION</scope>
</reference>
<evidence type="ECO:0000256" key="7">
    <source>
        <dbReference type="ARBA" id="ARBA00022737"/>
    </source>
</evidence>
<keyword evidence="4 14" id="KW-0812">Transmembrane</keyword>
<dbReference type="GO" id="GO:0046872">
    <property type="term" value="F:metal ion binding"/>
    <property type="evidence" value="ECO:0007669"/>
    <property type="project" value="UniProtKB-KW"/>
</dbReference>
<evidence type="ECO:0000256" key="14">
    <source>
        <dbReference type="SAM" id="Phobius"/>
    </source>
</evidence>
<evidence type="ECO:0000256" key="1">
    <source>
        <dbReference type="ARBA" id="ARBA00004479"/>
    </source>
</evidence>